<evidence type="ECO:0000313" key="2">
    <source>
        <dbReference type="EMBL" id="ACQ91693.1"/>
    </source>
</evidence>
<feature type="domain" description="HTH marR-type" evidence="1">
    <location>
        <begin position="7"/>
        <end position="142"/>
    </location>
</feature>
<dbReference type="PANTHER" id="PTHR33164:SF44">
    <property type="entry name" value="TRANSCRIPTIONAL REGULATORY PROTEIN"/>
    <property type="match status" value="1"/>
</dbReference>
<dbReference type="Proteomes" id="UP000009073">
    <property type="component" value="Chromosome"/>
</dbReference>
<dbReference type="HOGENOM" id="CLU_102087_2_0_6"/>
<dbReference type="PANTHER" id="PTHR33164">
    <property type="entry name" value="TRANSCRIPTIONAL REGULATOR, MARR FAMILY"/>
    <property type="match status" value="1"/>
</dbReference>
<dbReference type="Pfam" id="PF12802">
    <property type="entry name" value="MarR_2"/>
    <property type="match status" value="1"/>
</dbReference>
<dbReference type="EMBL" id="CP001616">
    <property type="protein sequence ID" value="ACQ91693.1"/>
    <property type="molecule type" value="Genomic_DNA"/>
</dbReference>
<protein>
    <submittedName>
        <fullName evidence="2">Transcriptional regulator, MarR family</fullName>
    </submittedName>
</protein>
<dbReference type="InterPro" id="IPR036390">
    <property type="entry name" value="WH_DNA-bd_sf"/>
</dbReference>
<dbReference type="PROSITE" id="PS50995">
    <property type="entry name" value="HTH_MARR_2"/>
    <property type="match status" value="1"/>
</dbReference>
<dbReference type="GO" id="GO:0003700">
    <property type="term" value="F:DNA-binding transcription factor activity"/>
    <property type="evidence" value="ECO:0007669"/>
    <property type="project" value="InterPro"/>
</dbReference>
<dbReference type="STRING" id="595494.Tola_0063"/>
<evidence type="ECO:0000313" key="3">
    <source>
        <dbReference type="Proteomes" id="UP000009073"/>
    </source>
</evidence>
<proteinExistence type="predicted"/>
<dbReference type="OrthoDB" id="9799368at2"/>
<dbReference type="eggNOG" id="COG1846">
    <property type="taxonomic scope" value="Bacteria"/>
</dbReference>
<organism evidence="2 3">
    <name type="scientific">Tolumonas auensis (strain DSM 9187 / NBRC 110442 / TA 4)</name>
    <dbReference type="NCBI Taxonomy" id="595494"/>
    <lineage>
        <taxon>Bacteria</taxon>
        <taxon>Pseudomonadati</taxon>
        <taxon>Pseudomonadota</taxon>
        <taxon>Gammaproteobacteria</taxon>
        <taxon>Aeromonadales</taxon>
        <taxon>Aeromonadaceae</taxon>
        <taxon>Tolumonas</taxon>
    </lineage>
</organism>
<dbReference type="InterPro" id="IPR039422">
    <property type="entry name" value="MarR/SlyA-like"/>
</dbReference>
<dbReference type="SMART" id="SM00347">
    <property type="entry name" value="HTH_MARR"/>
    <property type="match status" value="1"/>
</dbReference>
<keyword evidence="3" id="KW-1185">Reference proteome</keyword>
<accession>C4L7B7</accession>
<dbReference type="AlphaFoldDB" id="C4L7B7"/>
<sequence>MVDQNNQNSLNAALELFHFAFRAFTSGPDAILAEQGLQRVHHRILYFVGRNPAISVNALLKILGVSKQALNGPLRALKELDLIDANSDEFDKRIKRLTLSEQGQALENRLSQSQRELMTQVFTDAGEDAEQHWRAIMLKLAETKFAHLLNQDNSDKAGEGWSAEC</sequence>
<reference evidence="3" key="1">
    <citation type="submission" date="2009-05" db="EMBL/GenBank/DDBJ databases">
        <title>Complete sequence of Tolumonas auensis DSM 9187.</title>
        <authorList>
            <consortium name="US DOE Joint Genome Institute"/>
            <person name="Lucas S."/>
            <person name="Copeland A."/>
            <person name="Lapidus A."/>
            <person name="Glavina del Rio T."/>
            <person name="Tice H."/>
            <person name="Bruce D."/>
            <person name="Goodwin L."/>
            <person name="Pitluck S."/>
            <person name="Chertkov O."/>
            <person name="Brettin T."/>
            <person name="Detter J.C."/>
            <person name="Han C."/>
            <person name="Larimer F."/>
            <person name="Land M."/>
            <person name="Hauser L."/>
            <person name="Kyrpides N."/>
            <person name="Mikhailova N."/>
            <person name="Spring S."/>
            <person name="Beller H."/>
        </authorList>
    </citation>
    <scope>NUCLEOTIDE SEQUENCE [LARGE SCALE GENOMIC DNA]</scope>
    <source>
        <strain evidence="3">DSM 9187 / TA4</strain>
    </source>
</reference>
<dbReference type="InterPro" id="IPR000835">
    <property type="entry name" value="HTH_MarR-typ"/>
</dbReference>
<dbReference type="Gene3D" id="1.10.10.10">
    <property type="entry name" value="Winged helix-like DNA-binding domain superfamily/Winged helix DNA-binding domain"/>
    <property type="match status" value="1"/>
</dbReference>
<dbReference type="GO" id="GO:0006950">
    <property type="term" value="P:response to stress"/>
    <property type="evidence" value="ECO:0007669"/>
    <property type="project" value="TreeGrafter"/>
</dbReference>
<gene>
    <name evidence="2" type="ordered locus">Tola_0063</name>
</gene>
<dbReference type="RefSeq" id="WP_012728293.1">
    <property type="nucleotide sequence ID" value="NC_012691.1"/>
</dbReference>
<name>C4L7B7_TOLAT</name>
<evidence type="ECO:0000259" key="1">
    <source>
        <dbReference type="PROSITE" id="PS50995"/>
    </source>
</evidence>
<dbReference type="SUPFAM" id="SSF46785">
    <property type="entry name" value="Winged helix' DNA-binding domain"/>
    <property type="match status" value="1"/>
</dbReference>
<dbReference type="KEGG" id="tau:Tola_0063"/>
<dbReference type="InterPro" id="IPR036388">
    <property type="entry name" value="WH-like_DNA-bd_sf"/>
</dbReference>
<reference evidence="2 3" key="2">
    <citation type="journal article" date="2011" name="Stand. Genomic Sci.">
        <title>Complete genome sequence of Tolumonas auensis type strain (TA 4).</title>
        <authorList>
            <person name="Chertkov O."/>
            <person name="Copeland A."/>
            <person name="Lucas S."/>
            <person name="Lapidus A."/>
            <person name="Berry K.W."/>
            <person name="Detter J.C."/>
            <person name="Del Rio T.G."/>
            <person name="Hammon N."/>
            <person name="Dalin E."/>
            <person name="Tice H."/>
            <person name="Pitluck S."/>
            <person name="Richardson P."/>
            <person name="Bruce D."/>
            <person name="Goodwin L."/>
            <person name="Han C."/>
            <person name="Tapia R."/>
            <person name="Saunders E."/>
            <person name="Schmutz J."/>
            <person name="Brettin T."/>
            <person name="Larimer F."/>
            <person name="Land M."/>
            <person name="Hauser L."/>
            <person name="Spring S."/>
            <person name="Rohde M."/>
            <person name="Kyrpides N.C."/>
            <person name="Ivanova N."/>
            <person name="Goker M."/>
            <person name="Beller H.R."/>
            <person name="Klenk H.P."/>
            <person name="Woyke T."/>
        </authorList>
    </citation>
    <scope>NUCLEOTIDE SEQUENCE [LARGE SCALE GENOMIC DNA]</scope>
    <source>
        <strain evidence="3">DSM 9187 / TA4</strain>
    </source>
</reference>